<dbReference type="EMBL" id="LOTQ01000009">
    <property type="protein sequence ID" value="KVA10651.1"/>
    <property type="molecule type" value="Genomic_DNA"/>
</dbReference>
<gene>
    <name evidence="1" type="ORF">WI41_10740</name>
</gene>
<evidence type="ECO:0000313" key="2">
    <source>
        <dbReference type="Proteomes" id="UP000056450"/>
    </source>
</evidence>
<dbReference type="Proteomes" id="UP000056450">
    <property type="component" value="Unassembled WGS sequence"/>
</dbReference>
<evidence type="ECO:0000313" key="1">
    <source>
        <dbReference type="EMBL" id="KVA10651.1"/>
    </source>
</evidence>
<dbReference type="AlphaFoldDB" id="A0AAP1GBB7"/>
<name>A0AAP1GBB7_9BURK</name>
<protein>
    <submittedName>
        <fullName evidence="1">Uncharacterized protein</fullName>
    </submittedName>
</protein>
<accession>A0AAP1GBB7</accession>
<organism evidence="1 2">
    <name type="scientific">Burkholderia latens</name>
    <dbReference type="NCBI Taxonomy" id="488446"/>
    <lineage>
        <taxon>Bacteria</taxon>
        <taxon>Pseudomonadati</taxon>
        <taxon>Pseudomonadota</taxon>
        <taxon>Betaproteobacteria</taxon>
        <taxon>Burkholderiales</taxon>
        <taxon>Burkholderiaceae</taxon>
        <taxon>Burkholderia</taxon>
        <taxon>Burkholderia cepacia complex</taxon>
    </lineage>
</organism>
<sequence>MRTISRARATACSRVKPGRLQVRRAAIAIDDGFAMQPLNTRVMCVTRCAPATGARGRQSLSETGRVTGSMS</sequence>
<reference evidence="1 2" key="1">
    <citation type="submission" date="2015-11" db="EMBL/GenBank/DDBJ databases">
        <title>Expanding the genomic diversity of Burkholderia species for the development of highly accurate diagnostics.</title>
        <authorList>
            <person name="Sahl J."/>
            <person name="Keim P."/>
            <person name="Wagner D."/>
        </authorList>
    </citation>
    <scope>NUCLEOTIDE SEQUENCE [LARGE SCALE GENOMIC DNA]</scope>
    <source>
        <strain evidence="1 2">RF32-BP12</strain>
    </source>
</reference>
<comment type="caution">
    <text evidence="1">The sequence shown here is derived from an EMBL/GenBank/DDBJ whole genome shotgun (WGS) entry which is preliminary data.</text>
</comment>
<proteinExistence type="predicted"/>